<dbReference type="AlphaFoldDB" id="A0A7J7MTH0"/>
<name>A0A7J7MTH0_9MAGN</name>
<dbReference type="SUPFAM" id="SSF57756">
    <property type="entry name" value="Retrovirus zinc finger-like domains"/>
    <property type="match status" value="1"/>
</dbReference>
<comment type="caution">
    <text evidence="2">The sequence shown here is derived from an EMBL/GenBank/DDBJ whole genome shotgun (WGS) entry which is preliminary data.</text>
</comment>
<dbReference type="InterPro" id="IPR036875">
    <property type="entry name" value="Znf_CCHC_sf"/>
</dbReference>
<evidence type="ECO:0000256" key="1">
    <source>
        <dbReference type="SAM" id="MobiDB-lite"/>
    </source>
</evidence>
<evidence type="ECO:0000313" key="2">
    <source>
        <dbReference type="EMBL" id="KAF6158211.1"/>
    </source>
</evidence>
<dbReference type="GO" id="GO:0008270">
    <property type="term" value="F:zinc ion binding"/>
    <property type="evidence" value="ECO:0007669"/>
    <property type="project" value="InterPro"/>
</dbReference>
<feature type="region of interest" description="Disordered" evidence="1">
    <location>
        <begin position="57"/>
        <end position="84"/>
    </location>
</feature>
<feature type="compositionally biased region" description="Basic residues" evidence="1">
    <location>
        <begin position="62"/>
        <end position="72"/>
    </location>
</feature>
<evidence type="ECO:0008006" key="4">
    <source>
        <dbReference type="Google" id="ProtNLM"/>
    </source>
</evidence>
<organism evidence="2 3">
    <name type="scientific">Kingdonia uniflora</name>
    <dbReference type="NCBI Taxonomy" id="39325"/>
    <lineage>
        <taxon>Eukaryota</taxon>
        <taxon>Viridiplantae</taxon>
        <taxon>Streptophyta</taxon>
        <taxon>Embryophyta</taxon>
        <taxon>Tracheophyta</taxon>
        <taxon>Spermatophyta</taxon>
        <taxon>Magnoliopsida</taxon>
        <taxon>Ranunculales</taxon>
        <taxon>Circaeasteraceae</taxon>
        <taxon>Kingdonia</taxon>
    </lineage>
</organism>
<feature type="non-terminal residue" evidence="2">
    <location>
        <position position="1"/>
    </location>
</feature>
<dbReference type="EMBL" id="JACGCM010001237">
    <property type="protein sequence ID" value="KAF6158211.1"/>
    <property type="molecule type" value="Genomic_DNA"/>
</dbReference>
<protein>
    <recommendedName>
        <fullName evidence="4">CCHC-type domain-containing protein</fullName>
    </recommendedName>
</protein>
<sequence>MRHTGHQDSRVWLHERCDAGKSPRICSHCKIIGHIVSDCRDIQKEILEEEKCAVKENEVEKKQKKKRNRKKKQNGEGNKGNKDE</sequence>
<dbReference type="GO" id="GO:0003676">
    <property type="term" value="F:nucleic acid binding"/>
    <property type="evidence" value="ECO:0007669"/>
    <property type="project" value="InterPro"/>
</dbReference>
<reference evidence="2 3" key="1">
    <citation type="journal article" date="2020" name="IScience">
        <title>Genome Sequencing of the Endangered Kingdonia uniflora (Circaeasteraceae, Ranunculales) Reveals Potential Mechanisms of Evolutionary Specialization.</title>
        <authorList>
            <person name="Sun Y."/>
            <person name="Deng T."/>
            <person name="Zhang A."/>
            <person name="Moore M.J."/>
            <person name="Landis J.B."/>
            <person name="Lin N."/>
            <person name="Zhang H."/>
            <person name="Zhang X."/>
            <person name="Huang J."/>
            <person name="Zhang X."/>
            <person name="Sun H."/>
            <person name="Wang H."/>
        </authorList>
    </citation>
    <scope>NUCLEOTIDE SEQUENCE [LARGE SCALE GENOMIC DNA]</scope>
    <source>
        <strain evidence="2">TB1705</strain>
        <tissue evidence="2">Leaf</tissue>
    </source>
</reference>
<evidence type="ECO:0000313" key="3">
    <source>
        <dbReference type="Proteomes" id="UP000541444"/>
    </source>
</evidence>
<keyword evidence="3" id="KW-1185">Reference proteome</keyword>
<proteinExistence type="predicted"/>
<accession>A0A7J7MTH0</accession>
<dbReference type="Proteomes" id="UP000541444">
    <property type="component" value="Unassembled WGS sequence"/>
</dbReference>
<gene>
    <name evidence="2" type="ORF">GIB67_015005</name>
</gene>